<reference evidence="3" key="1">
    <citation type="submission" date="2021-05" db="EMBL/GenBank/DDBJ databases">
        <title>Direct Submission.</title>
        <authorList>
            <person name="Li K."/>
            <person name="Gao J."/>
        </authorList>
    </citation>
    <scope>NUCLEOTIDE SEQUENCE [LARGE SCALE GENOMIC DNA]</scope>
    <source>
        <strain evidence="3">Mg02</strain>
        <plasmid evidence="3">unnamed2</plasmid>
    </source>
</reference>
<geneLocation type="plasmid" evidence="2 3">
    <name>unnamed2</name>
</geneLocation>
<gene>
    <name evidence="2" type="ORF">KGD84_32230</name>
</gene>
<evidence type="ECO:0000313" key="2">
    <source>
        <dbReference type="EMBL" id="QUX26370.1"/>
    </source>
</evidence>
<proteinExistence type="predicted"/>
<keyword evidence="3" id="KW-1185">Reference proteome</keyword>
<evidence type="ECO:0000313" key="3">
    <source>
        <dbReference type="Proteomes" id="UP000676079"/>
    </source>
</evidence>
<accession>A0ABX8BVW5</accession>
<dbReference type="EMBL" id="CP074134">
    <property type="protein sequence ID" value="QUX26370.1"/>
    <property type="molecule type" value="Genomic_DNA"/>
</dbReference>
<dbReference type="Proteomes" id="UP000676079">
    <property type="component" value="Plasmid unnamed2"/>
</dbReference>
<keyword evidence="2" id="KW-0614">Plasmid</keyword>
<sequence>MSRIRPRPTTLSQTPAPESDWSDFDEPEVLWPAPGSKDHHLFAEFDTPAPAPARPAPTPEIVRLQTEIAWAQRNQDLLSSALDATLSLLQMCLYRIEVLEAQPQIQERCPEPRGHSISLGKQVDELEAELAGLRVDDVLVSATA</sequence>
<organism evidence="2 3">
    <name type="scientific">Nocardiopsis changdeensis</name>
    <dbReference type="NCBI Taxonomy" id="2831969"/>
    <lineage>
        <taxon>Bacteria</taxon>
        <taxon>Bacillati</taxon>
        <taxon>Actinomycetota</taxon>
        <taxon>Actinomycetes</taxon>
        <taxon>Streptosporangiales</taxon>
        <taxon>Nocardiopsidaceae</taxon>
        <taxon>Nocardiopsis</taxon>
    </lineage>
</organism>
<feature type="region of interest" description="Disordered" evidence="1">
    <location>
        <begin position="1"/>
        <end position="57"/>
    </location>
</feature>
<dbReference type="RefSeq" id="WP_220566117.1">
    <property type="nucleotide sequence ID" value="NZ_CP074134.1"/>
</dbReference>
<evidence type="ECO:0000256" key="1">
    <source>
        <dbReference type="SAM" id="MobiDB-lite"/>
    </source>
</evidence>
<name>A0ABX8BVW5_9ACTN</name>
<protein>
    <submittedName>
        <fullName evidence="2">Uncharacterized protein</fullName>
    </submittedName>
</protein>